<comment type="catalytic activity">
    <reaction evidence="6">
        <text>Hydrolysis of proteins with broad specificity for peptide bonds, and a preference for a large uncharged residue in P1. Hydrolyzes peptide amides.</text>
        <dbReference type="EC" id="3.4.21.62"/>
    </reaction>
</comment>
<dbReference type="PRINTS" id="PR00723">
    <property type="entry name" value="SUBTILISIN"/>
</dbReference>
<dbReference type="InterPro" id="IPR036844">
    <property type="entry name" value="Hint_dom_sf"/>
</dbReference>
<evidence type="ECO:0000256" key="7">
    <source>
        <dbReference type="ARBA" id="ARBA00023619"/>
    </source>
</evidence>
<keyword evidence="4 8" id="KW-0378">Hydrolase</keyword>
<reference evidence="13" key="1">
    <citation type="submission" date="2021-01" db="EMBL/GenBank/DDBJ databases">
        <authorList>
            <person name="Corre E."/>
            <person name="Pelletier E."/>
            <person name="Niang G."/>
            <person name="Scheremetjew M."/>
            <person name="Finn R."/>
            <person name="Kale V."/>
            <person name="Holt S."/>
            <person name="Cochrane G."/>
            <person name="Meng A."/>
            <person name="Brown T."/>
            <person name="Cohen L."/>
        </authorList>
    </citation>
    <scope>NUCLEOTIDE SEQUENCE</scope>
    <source>
        <strain evidence="13">ECT3854</strain>
    </source>
</reference>
<dbReference type="PROSITE" id="PS00138">
    <property type="entry name" value="SUBTILASE_SER"/>
    <property type="match status" value="1"/>
</dbReference>
<dbReference type="PANTHER" id="PTHR43806:SF11">
    <property type="entry name" value="CEREVISIN-RELATED"/>
    <property type="match status" value="1"/>
</dbReference>
<evidence type="ECO:0000256" key="11">
    <source>
        <dbReference type="SAM" id="Phobius"/>
    </source>
</evidence>
<dbReference type="PROSITE" id="PS00137">
    <property type="entry name" value="SUBTILASE_HIS"/>
    <property type="match status" value="1"/>
</dbReference>
<sequence length="634" mass="67591">MDETEQDGIDDSQPPHEESPTKEGNVQNTKTRRLQENNPGLFGVDNVQAREAWPYALGQGIKVCVVDSGLDASHVDFDQSRLDGFDNPGLQWFQDGDGHGTHVTGTIAAAHNGLGAQGVAPNVDVFVVRVFDSNGGFAFSSGLVGAARQCQQAGARVINMSLGGSAFSPAEEQLLGRIVQSGILIVAAAGNSGPNAGFSFPASYQNIISVAAVDSNNVVASFSQQNRRVDLSGPGVGVFSTLPGNQFGLLSGTSMASPHVAGVVALLWSFRPNASSGRIEQALLRSALDLGPSGRDNTYGFGIVQALAGLEDLKGGPLDDSDLLVNAPPENNAGGDNNNIRRREDPTLSTSQSSSVSCFSSSTLVHEQQQGPISIDKVQIGDRILTSKNTYETVYSLGHRHTSVAATFQQIFTSDSTDPLELTPEHMVYLVDGRAVPASSVKVGDRIQFLAITDINTTVDTSTVDTSVMVTKISSIIRRGVFAPFTASGTIVVNDGIVASTFLAFDTASSNLVIGGSALPISYQWLSWAFEAPHRLVCRHYWEYCQSETYEAATGISNWAYLPLIAAQFVLGQSMLVQYALSLPFVIVLSLAVAAEQLTSAEWLSTTVIVSLVLWWTFFYNQGMPRSTRKLKAS</sequence>
<feature type="compositionally biased region" description="Acidic residues" evidence="10">
    <location>
        <begin position="1"/>
        <end position="10"/>
    </location>
</feature>
<feature type="transmembrane region" description="Helical" evidence="11">
    <location>
        <begin position="601"/>
        <end position="620"/>
    </location>
</feature>
<dbReference type="CDD" id="cd07477">
    <property type="entry name" value="Peptidases_S8_Subtilisin_subset"/>
    <property type="match status" value="1"/>
</dbReference>
<dbReference type="PROSITE" id="PS00136">
    <property type="entry name" value="SUBTILASE_ASP"/>
    <property type="match status" value="1"/>
</dbReference>
<dbReference type="GO" id="GO:0004252">
    <property type="term" value="F:serine-type endopeptidase activity"/>
    <property type="evidence" value="ECO:0007669"/>
    <property type="project" value="UniProtKB-UniRule"/>
</dbReference>
<keyword evidence="2 8" id="KW-0645">Protease</keyword>
<comment type="similarity">
    <text evidence="1 8 9">Belongs to the peptidase S8 family.</text>
</comment>
<evidence type="ECO:0000256" key="8">
    <source>
        <dbReference type="PROSITE-ProRule" id="PRU01240"/>
    </source>
</evidence>
<dbReference type="InterPro" id="IPR015500">
    <property type="entry name" value="Peptidase_S8_subtilisin-rel"/>
</dbReference>
<keyword evidence="3" id="KW-0479">Metal-binding</keyword>
<name>A0A7S1CXV1_CYCTE</name>
<dbReference type="InterPro" id="IPR003587">
    <property type="entry name" value="Hint_dom_N"/>
</dbReference>
<dbReference type="Gene3D" id="3.40.50.200">
    <property type="entry name" value="Peptidase S8/S53 domain"/>
    <property type="match status" value="1"/>
</dbReference>
<keyword evidence="11" id="KW-0472">Membrane</keyword>
<protein>
    <recommendedName>
        <fullName evidence="7">subtilisin</fullName>
        <ecNumber evidence="7">3.4.21.62</ecNumber>
    </recommendedName>
</protein>
<evidence type="ECO:0000256" key="5">
    <source>
        <dbReference type="ARBA" id="ARBA00022825"/>
    </source>
</evidence>
<dbReference type="EMBL" id="HBFW01000677">
    <property type="protein sequence ID" value="CAD8929405.1"/>
    <property type="molecule type" value="Transcribed_RNA"/>
</dbReference>
<feature type="transmembrane region" description="Helical" evidence="11">
    <location>
        <begin position="576"/>
        <end position="595"/>
    </location>
</feature>
<dbReference type="InterPro" id="IPR050131">
    <property type="entry name" value="Peptidase_S8_subtilisin-like"/>
</dbReference>
<dbReference type="CDD" id="cd00081">
    <property type="entry name" value="Hint"/>
    <property type="match status" value="1"/>
</dbReference>
<evidence type="ECO:0000313" key="13">
    <source>
        <dbReference type="EMBL" id="CAD8929405.1"/>
    </source>
</evidence>
<evidence type="ECO:0000256" key="6">
    <source>
        <dbReference type="ARBA" id="ARBA00023529"/>
    </source>
</evidence>
<evidence type="ECO:0000256" key="4">
    <source>
        <dbReference type="ARBA" id="ARBA00022801"/>
    </source>
</evidence>
<feature type="region of interest" description="Disordered" evidence="10">
    <location>
        <begin position="320"/>
        <end position="355"/>
    </location>
</feature>
<keyword evidence="11" id="KW-0812">Transmembrane</keyword>
<evidence type="ECO:0000256" key="10">
    <source>
        <dbReference type="SAM" id="MobiDB-lite"/>
    </source>
</evidence>
<dbReference type="InterPro" id="IPR023827">
    <property type="entry name" value="Peptidase_S8_Asp-AS"/>
</dbReference>
<dbReference type="InterPro" id="IPR001767">
    <property type="entry name" value="Hedgehog_Hint"/>
</dbReference>
<dbReference type="InterPro" id="IPR023828">
    <property type="entry name" value="Peptidase_S8_Ser-AS"/>
</dbReference>
<dbReference type="SUPFAM" id="SSF52743">
    <property type="entry name" value="Subtilisin-like"/>
    <property type="match status" value="1"/>
</dbReference>
<dbReference type="InterPro" id="IPR034202">
    <property type="entry name" value="Subtilisin_Carlsberg-like"/>
</dbReference>
<feature type="domain" description="Hint" evidence="12">
    <location>
        <begin position="356"/>
        <end position="451"/>
    </location>
</feature>
<dbReference type="GO" id="GO:0046872">
    <property type="term" value="F:metal ion binding"/>
    <property type="evidence" value="ECO:0007669"/>
    <property type="project" value="UniProtKB-KW"/>
</dbReference>
<dbReference type="GO" id="GO:0005615">
    <property type="term" value="C:extracellular space"/>
    <property type="evidence" value="ECO:0007669"/>
    <property type="project" value="TreeGrafter"/>
</dbReference>
<dbReference type="PROSITE" id="PS51892">
    <property type="entry name" value="SUBTILASE"/>
    <property type="match status" value="1"/>
</dbReference>
<feature type="active site" description="Charge relay system" evidence="8">
    <location>
        <position position="254"/>
    </location>
</feature>
<accession>A0A7S1CXV1</accession>
<gene>
    <name evidence="13" type="ORF">CTEN0397_LOCUS423</name>
</gene>
<dbReference type="InterPro" id="IPR036852">
    <property type="entry name" value="Peptidase_S8/S53_dom_sf"/>
</dbReference>
<feature type="active site" description="Charge relay system" evidence="8">
    <location>
        <position position="99"/>
    </location>
</feature>
<dbReference type="EC" id="3.4.21.62" evidence="7"/>
<dbReference type="SUPFAM" id="SSF51294">
    <property type="entry name" value="Hedgehog/intein (Hint) domain"/>
    <property type="match status" value="1"/>
</dbReference>
<dbReference type="SMART" id="SM00306">
    <property type="entry name" value="HintN"/>
    <property type="match status" value="1"/>
</dbReference>
<feature type="active site" description="Charge relay system" evidence="8">
    <location>
        <position position="67"/>
    </location>
</feature>
<keyword evidence="5 8" id="KW-0720">Serine protease</keyword>
<dbReference type="Gene3D" id="2.170.16.10">
    <property type="entry name" value="Hedgehog/Intein (Hint) domain"/>
    <property type="match status" value="1"/>
</dbReference>
<keyword evidence="11" id="KW-1133">Transmembrane helix</keyword>
<organism evidence="13">
    <name type="scientific">Cyclophora tenuis</name>
    <name type="common">Marine diatom</name>
    <dbReference type="NCBI Taxonomy" id="216820"/>
    <lineage>
        <taxon>Eukaryota</taxon>
        <taxon>Sar</taxon>
        <taxon>Stramenopiles</taxon>
        <taxon>Ochrophyta</taxon>
        <taxon>Bacillariophyta</taxon>
        <taxon>Fragilariophyceae</taxon>
        <taxon>Fragilariophycidae</taxon>
        <taxon>Cyclophorales</taxon>
        <taxon>Cyclophoraceae</taxon>
        <taxon>Cyclophora</taxon>
    </lineage>
</organism>
<evidence type="ECO:0000259" key="12">
    <source>
        <dbReference type="SMART" id="SM00306"/>
    </source>
</evidence>
<evidence type="ECO:0000256" key="2">
    <source>
        <dbReference type="ARBA" id="ARBA00022670"/>
    </source>
</evidence>
<dbReference type="PANTHER" id="PTHR43806">
    <property type="entry name" value="PEPTIDASE S8"/>
    <property type="match status" value="1"/>
</dbReference>
<dbReference type="InterPro" id="IPR022398">
    <property type="entry name" value="Peptidase_S8_His-AS"/>
</dbReference>
<dbReference type="Pfam" id="PF00082">
    <property type="entry name" value="Peptidase_S8"/>
    <property type="match status" value="1"/>
</dbReference>
<evidence type="ECO:0000256" key="3">
    <source>
        <dbReference type="ARBA" id="ARBA00022723"/>
    </source>
</evidence>
<dbReference type="InterPro" id="IPR000209">
    <property type="entry name" value="Peptidase_S8/S53_dom"/>
</dbReference>
<dbReference type="AlphaFoldDB" id="A0A7S1CXV1"/>
<dbReference type="GO" id="GO:0016540">
    <property type="term" value="P:protein autoprocessing"/>
    <property type="evidence" value="ECO:0007669"/>
    <property type="project" value="InterPro"/>
</dbReference>
<proteinExistence type="inferred from homology"/>
<evidence type="ECO:0000256" key="9">
    <source>
        <dbReference type="RuleBase" id="RU003355"/>
    </source>
</evidence>
<dbReference type="Pfam" id="PF01079">
    <property type="entry name" value="Hint"/>
    <property type="match status" value="1"/>
</dbReference>
<evidence type="ECO:0000256" key="1">
    <source>
        <dbReference type="ARBA" id="ARBA00011073"/>
    </source>
</evidence>
<feature type="region of interest" description="Disordered" evidence="10">
    <location>
        <begin position="1"/>
        <end position="39"/>
    </location>
</feature>